<evidence type="ECO:0000313" key="9">
    <source>
        <dbReference type="EMBL" id="CDB45069.1"/>
    </source>
</evidence>
<dbReference type="GO" id="GO:0003887">
    <property type="term" value="F:DNA-directed DNA polymerase activity"/>
    <property type="evidence" value="ECO:0007669"/>
    <property type="project" value="UniProtKB-KW"/>
</dbReference>
<comment type="caution">
    <text evidence="9">The sequence shown here is derived from an EMBL/GenBank/DDBJ whole genome shotgun (WGS) entry which is preliminary data.</text>
</comment>
<proteinExistence type="inferred from homology"/>
<evidence type="ECO:0000256" key="5">
    <source>
        <dbReference type="ARBA" id="ARBA00022695"/>
    </source>
</evidence>
<evidence type="ECO:0000256" key="6">
    <source>
        <dbReference type="ARBA" id="ARBA00022705"/>
    </source>
</evidence>
<evidence type="ECO:0000256" key="8">
    <source>
        <dbReference type="ARBA" id="ARBA00023125"/>
    </source>
</evidence>
<sequence length="379" mass="40616">MAVEIYVSSEELKKTLEYVALIGGNMASGKKQDDDLKQMAGALRIVAVSPHEDNNYMLMFCRAGAAEQLTYRMEGISNGCGQSADICVECKRFLALAKTFTGDVRLIFAEKELQIVVESSQYNLTILSARLPELKIPEGGVCLSTGFLQEAMKHCSAAIAKDAVGARGGIEINIADDGSAVCWSAQNSCVAKYVVPPACCNQAVKLILLPLNIQHIAELAELGEVRLVSSAQGIFVTAPRFDYMCQSVSGSFPDCKKVAAGNSETKCITINKSKLLAAISRASVIVGDEIGSKIKICSDAERLYIEAVSIAGTGIESIDLDAAIGQDEDTNYFSAGRLYRLIYNCRGDSVTIGSNGKYKPIFVRATGSDSFYIVASMKG</sequence>
<keyword evidence="4" id="KW-0808">Transferase</keyword>
<dbReference type="RefSeq" id="WP_021717110.1">
    <property type="nucleotide sequence ID" value="NZ_FR885199.1"/>
</dbReference>
<evidence type="ECO:0000256" key="4">
    <source>
        <dbReference type="ARBA" id="ARBA00022679"/>
    </source>
</evidence>
<name>R6IEU2_9FIRM</name>
<dbReference type="GO" id="GO:0006271">
    <property type="term" value="P:DNA strand elongation involved in DNA replication"/>
    <property type="evidence" value="ECO:0007669"/>
    <property type="project" value="TreeGrafter"/>
</dbReference>
<accession>R6IEU2</accession>
<dbReference type="HOGENOM" id="CLU_729279_0_0_9"/>
<dbReference type="EMBL" id="CBDS010000011">
    <property type="protein sequence ID" value="CDB45069.1"/>
    <property type="molecule type" value="Genomic_DNA"/>
</dbReference>
<dbReference type="AlphaFoldDB" id="R6IEU2"/>
<dbReference type="STRING" id="1262914.BN533_00207"/>
<dbReference type="GO" id="GO:0009360">
    <property type="term" value="C:DNA polymerase III complex"/>
    <property type="evidence" value="ECO:0007669"/>
    <property type="project" value="InterPro"/>
</dbReference>
<dbReference type="PANTHER" id="PTHR30478:SF0">
    <property type="entry name" value="BETA SLIDING CLAMP"/>
    <property type="match status" value="1"/>
</dbReference>
<reference evidence="9" key="1">
    <citation type="submission" date="2012-11" db="EMBL/GenBank/DDBJ databases">
        <title>Dependencies among metagenomic species, viruses, plasmids and units of genetic variation.</title>
        <authorList>
            <person name="Nielsen H.B."/>
            <person name="Almeida M."/>
            <person name="Juncker A.S."/>
            <person name="Rasmussen S."/>
            <person name="Li J."/>
            <person name="Sunagawa S."/>
            <person name="Plichta D."/>
            <person name="Gautier L."/>
            <person name="Le Chatelier E."/>
            <person name="Peletier E."/>
            <person name="Bonde I."/>
            <person name="Nielsen T."/>
            <person name="Manichanh C."/>
            <person name="Arumugam M."/>
            <person name="Batto J."/>
            <person name="Santos M.B.Q.D."/>
            <person name="Blom N."/>
            <person name="Borruel N."/>
            <person name="Burgdorf K.S."/>
            <person name="Boumezbeur F."/>
            <person name="Casellas F."/>
            <person name="Dore J."/>
            <person name="Guarner F."/>
            <person name="Hansen T."/>
            <person name="Hildebrand F."/>
            <person name="Kaas R.S."/>
            <person name="Kennedy S."/>
            <person name="Kristiansen K."/>
            <person name="Kultima J.R."/>
            <person name="Leonard P."/>
            <person name="Levenez F."/>
            <person name="Lund O."/>
            <person name="Moumen B."/>
            <person name="Le Paslier D."/>
            <person name="Pons N."/>
            <person name="Pedersen O."/>
            <person name="Prifti E."/>
            <person name="Qin J."/>
            <person name="Raes J."/>
            <person name="Tap J."/>
            <person name="Tims S."/>
            <person name="Ussery D.W."/>
            <person name="Yamada T."/>
            <person name="MetaHit consortium"/>
            <person name="Renault P."/>
            <person name="Sicheritz-Ponten T."/>
            <person name="Bork P."/>
            <person name="Wang J."/>
            <person name="Brunak S."/>
            <person name="Ehrlich S.D."/>
        </authorList>
    </citation>
    <scope>NUCLEOTIDE SEQUENCE [LARGE SCALE GENOMIC DNA]</scope>
</reference>
<comment type="subcellular location">
    <subcellularLocation>
        <location evidence="1">Cytoplasm</location>
    </subcellularLocation>
</comment>
<keyword evidence="7" id="KW-0239">DNA-directed DNA polymerase</keyword>
<organism evidence="9">
    <name type="scientific">Phascolarctobacterium faecium</name>
    <dbReference type="NCBI Taxonomy" id="33025"/>
    <lineage>
        <taxon>Bacteria</taxon>
        <taxon>Bacillati</taxon>
        <taxon>Bacillota</taxon>
        <taxon>Negativicutes</taxon>
        <taxon>Acidaminococcales</taxon>
        <taxon>Acidaminococcaceae</taxon>
        <taxon>Phascolarctobacterium</taxon>
    </lineage>
</organism>
<dbReference type="GO" id="GO:0003677">
    <property type="term" value="F:DNA binding"/>
    <property type="evidence" value="ECO:0007669"/>
    <property type="project" value="UniProtKB-KW"/>
</dbReference>
<gene>
    <name evidence="9" type="ORF">BN533_00207</name>
</gene>
<dbReference type="PANTHER" id="PTHR30478">
    <property type="entry name" value="DNA POLYMERASE III SUBUNIT BETA"/>
    <property type="match status" value="1"/>
</dbReference>
<dbReference type="GO" id="GO:0005737">
    <property type="term" value="C:cytoplasm"/>
    <property type="evidence" value="ECO:0007669"/>
    <property type="project" value="UniProtKB-SubCell"/>
</dbReference>
<evidence type="ECO:0000256" key="7">
    <source>
        <dbReference type="ARBA" id="ARBA00022932"/>
    </source>
</evidence>
<keyword evidence="3" id="KW-0963">Cytoplasm</keyword>
<dbReference type="SMART" id="SM00480">
    <property type="entry name" value="POL3Bc"/>
    <property type="match status" value="1"/>
</dbReference>
<protein>
    <submittedName>
        <fullName evidence="9">DNA polymerase III subunit beta</fullName>
    </submittedName>
</protein>
<evidence type="ECO:0000256" key="2">
    <source>
        <dbReference type="ARBA" id="ARBA00010752"/>
    </source>
</evidence>
<keyword evidence="8" id="KW-0238">DNA-binding</keyword>
<evidence type="ECO:0000256" key="3">
    <source>
        <dbReference type="ARBA" id="ARBA00022490"/>
    </source>
</evidence>
<dbReference type="SUPFAM" id="SSF55979">
    <property type="entry name" value="DNA clamp"/>
    <property type="match status" value="1"/>
</dbReference>
<evidence type="ECO:0000256" key="1">
    <source>
        <dbReference type="ARBA" id="ARBA00004496"/>
    </source>
</evidence>
<keyword evidence="6" id="KW-0235">DNA replication</keyword>
<dbReference type="InterPro" id="IPR046938">
    <property type="entry name" value="DNA_clamp_sf"/>
</dbReference>
<comment type="similarity">
    <text evidence="2">Belongs to the beta sliding clamp family.</text>
</comment>
<keyword evidence="5" id="KW-0548">Nucleotidyltransferase</keyword>
<dbReference type="InterPro" id="IPR001001">
    <property type="entry name" value="DNA_polIII_beta"/>
</dbReference>
<dbReference type="Gene3D" id="3.10.150.10">
    <property type="entry name" value="DNA Polymerase III, subunit A, domain 2"/>
    <property type="match status" value="2"/>
</dbReference>